<evidence type="ECO:0000313" key="2">
    <source>
        <dbReference type="EMBL" id="MDQ0228877.1"/>
    </source>
</evidence>
<protein>
    <submittedName>
        <fullName evidence="2">Uncharacterized protein YpmS</fullName>
    </submittedName>
</protein>
<dbReference type="InterPro" id="IPR018672">
    <property type="entry name" value="DUF2140"/>
</dbReference>
<dbReference type="RefSeq" id="WP_307335622.1">
    <property type="nucleotide sequence ID" value="NZ_JAUSUD010000001.1"/>
</dbReference>
<accession>A0ABT9ZAK2</accession>
<evidence type="ECO:0000313" key="3">
    <source>
        <dbReference type="Proteomes" id="UP001234495"/>
    </source>
</evidence>
<keyword evidence="1" id="KW-0812">Transmembrane</keyword>
<dbReference type="Pfam" id="PF09911">
    <property type="entry name" value="DUF2140"/>
    <property type="match status" value="1"/>
</dbReference>
<reference evidence="2 3" key="1">
    <citation type="submission" date="2023-07" db="EMBL/GenBank/DDBJ databases">
        <title>Genomic Encyclopedia of Type Strains, Phase IV (KMG-IV): sequencing the most valuable type-strain genomes for metagenomic binning, comparative biology and taxonomic classification.</title>
        <authorList>
            <person name="Goeker M."/>
        </authorList>
    </citation>
    <scope>NUCLEOTIDE SEQUENCE [LARGE SCALE GENOMIC DNA]</scope>
    <source>
        <strain evidence="2 3">DSM 29005</strain>
    </source>
</reference>
<evidence type="ECO:0000256" key="1">
    <source>
        <dbReference type="SAM" id="Phobius"/>
    </source>
</evidence>
<comment type="caution">
    <text evidence="2">The sequence shown here is derived from an EMBL/GenBank/DDBJ whole genome shotgun (WGS) entry which is preliminary data.</text>
</comment>
<feature type="transmembrane region" description="Helical" evidence="1">
    <location>
        <begin position="6"/>
        <end position="28"/>
    </location>
</feature>
<organism evidence="2 3">
    <name type="scientific">Metabacillus malikii</name>
    <dbReference type="NCBI Taxonomy" id="1504265"/>
    <lineage>
        <taxon>Bacteria</taxon>
        <taxon>Bacillati</taxon>
        <taxon>Bacillota</taxon>
        <taxon>Bacilli</taxon>
        <taxon>Bacillales</taxon>
        <taxon>Bacillaceae</taxon>
        <taxon>Metabacillus</taxon>
    </lineage>
</organism>
<keyword evidence="1" id="KW-0472">Membrane</keyword>
<sequence length="194" mass="22672">MKKWKYAFWIIVSLNFLVVILLGGFLLLPSDRQTKSMDISHQKNEEESVPFLISSNKESLTTLINHYLTKETDQENLKYYVELDEHVNVYGTIQAFSKEINMQLILNPIVSKEGNIKLKVIELSIGQLKLPLSYVLKYMQSHYDLPEYVIIKPNDKEIDIQLDELQLKNGFRAKAERFQLETDDIMFTLYVPLP</sequence>
<dbReference type="EMBL" id="JAUSUD010000001">
    <property type="protein sequence ID" value="MDQ0228877.1"/>
    <property type="molecule type" value="Genomic_DNA"/>
</dbReference>
<name>A0ABT9ZAK2_9BACI</name>
<proteinExistence type="predicted"/>
<keyword evidence="1" id="KW-1133">Transmembrane helix</keyword>
<keyword evidence="3" id="KW-1185">Reference proteome</keyword>
<dbReference type="Proteomes" id="UP001234495">
    <property type="component" value="Unassembled WGS sequence"/>
</dbReference>
<gene>
    <name evidence="2" type="ORF">J2S19_000127</name>
</gene>